<dbReference type="Proteomes" id="UP001140973">
    <property type="component" value="Unassembled WGS sequence"/>
</dbReference>
<accession>A0A9X4J1W2</accession>
<name>A0A9X4J1W2_9VIBR</name>
<evidence type="ECO:0000313" key="1">
    <source>
        <dbReference type="EMBL" id="MDE1358982.1"/>
    </source>
</evidence>
<gene>
    <name evidence="1" type="ORF">L9W73_17000</name>
</gene>
<dbReference type="EMBL" id="JAKNAP010000113">
    <property type="protein sequence ID" value="MDE1358982.1"/>
    <property type="molecule type" value="Genomic_DNA"/>
</dbReference>
<sequence>MSFNFDELLNQGKDAADLVTQNKREINEVLTNLKESISRFLELDIKFMEQTQYEDDKPSVYRVATMFEPRKKTGYSYILIENEETGVSKTLMTIKRSSEGYPIKVVHDKNHYSADNQSEFAQAVGSVVSNSQTHLMFRGFKRSVEEKRQQTLDADKS</sequence>
<organism evidence="1 2">
    <name type="scientific">Vibrio aestuarianus</name>
    <dbReference type="NCBI Taxonomy" id="28171"/>
    <lineage>
        <taxon>Bacteria</taxon>
        <taxon>Pseudomonadati</taxon>
        <taxon>Pseudomonadota</taxon>
        <taxon>Gammaproteobacteria</taxon>
        <taxon>Vibrionales</taxon>
        <taxon>Vibrionaceae</taxon>
        <taxon>Vibrio</taxon>
    </lineage>
</organism>
<proteinExistence type="predicted"/>
<comment type="caution">
    <text evidence="1">The sequence shown here is derived from an EMBL/GenBank/DDBJ whole genome shotgun (WGS) entry which is preliminary data.</text>
</comment>
<reference evidence="1" key="1">
    <citation type="submission" date="2022-02" db="EMBL/GenBank/DDBJ databases">
        <title>Emergence and expansion in Europe of a Vibrio aestuarianus clonal complex pathogenic for oysters.</title>
        <authorList>
            <person name="Mesnil A."/>
            <person name="Travers M.-A."/>
        </authorList>
    </citation>
    <scope>NUCLEOTIDE SEQUENCE</scope>
    <source>
        <strain evidence="1">151-ITT-15-cp-1</strain>
    </source>
</reference>
<dbReference type="AlphaFoldDB" id="A0A9X4J1W2"/>
<dbReference type="RefSeq" id="WP_176312696.1">
    <property type="nucleotide sequence ID" value="NZ_JAKNAP010000113.1"/>
</dbReference>
<protein>
    <submittedName>
        <fullName evidence="1">Uncharacterized protein</fullName>
    </submittedName>
</protein>
<evidence type="ECO:0000313" key="2">
    <source>
        <dbReference type="Proteomes" id="UP001140973"/>
    </source>
</evidence>